<organism evidence="7 8">
    <name type="scientific">Agromyces fucosus</name>
    <dbReference type="NCBI Taxonomy" id="41985"/>
    <lineage>
        <taxon>Bacteria</taxon>
        <taxon>Bacillati</taxon>
        <taxon>Actinomycetota</taxon>
        <taxon>Actinomycetes</taxon>
        <taxon>Micrococcales</taxon>
        <taxon>Microbacteriaceae</taxon>
        <taxon>Agromyces</taxon>
    </lineage>
</organism>
<sequence length="377" mass="38028">MPALLTMTALGFAGYAVLLPVAPLWAVAGGVDAAGAGLVTGVFMFATVIGQLFVPAALHRFGWGAVLVVGLALLGMPSLLHLLSADLLPVLAIAAVRGAGFAVLTVAGSSAVAELVEPARRGRAIGAFGLAIAGPQLVLLPMAPWVAEAVGYWAVFLLGSLPLIAIIPAVRLARRLHASHHDPGEPRHASAAARFSELRALAAPVGILLGVTLAGGALLTFVPQLLDGAAAVAALAFVTATAAAARWLVGGLADRVGTHRLLWPFVLVTVAGLALVAWSVSPGAQMVPLLLTGAALVGLSYGGLQNLTLGEAFAVVPRDSVFASTVWNIGFDTGTGIGAVVVGALAAGFSFQVAFIAAAAIALLTLPLALLRRPVLR</sequence>
<dbReference type="AlphaFoldDB" id="A0A4Q2JVX5"/>
<feature type="transmembrane region" description="Helical" evidence="5">
    <location>
        <begin position="325"/>
        <end position="347"/>
    </location>
</feature>
<dbReference type="Pfam" id="PF07690">
    <property type="entry name" value="MFS_1"/>
    <property type="match status" value="1"/>
</dbReference>
<feature type="transmembrane region" description="Helical" evidence="5">
    <location>
        <begin position="200"/>
        <end position="222"/>
    </location>
</feature>
<evidence type="ECO:0000256" key="5">
    <source>
        <dbReference type="SAM" id="Phobius"/>
    </source>
</evidence>
<feature type="transmembrane region" description="Helical" evidence="5">
    <location>
        <begin position="353"/>
        <end position="371"/>
    </location>
</feature>
<keyword evidence="2 5" id="KW-0812">Transmembrane</keyword>
<comment type="caution">
    <text evidence="7">The sequence shown here is derived from an EMBL/GenBank/DDBJ whole genome shotgun (WGS) entry which is preliminary data.</text>
</comment>
<dbReference type="InterPro" id="IPR011701">
    <property type="entry name" value="MFS"/>
</dbReference>
<evidence type="ECO:0000256" key="4">
    <source>
        <dbReference type="ARBA" id="ARBA00023136"/>
    </source>
</evidence>
<feature type="transmembrane region" description="Helical" evidence="5">
    <location>
        <begin position="228"/>
        <end position="249"/>
    </location>
</feature>
<name>A0A4Q2JVX5_9MICO</name>
<feature type="transmembrane region" description="Helical" evidence="5">
    <location>
        <begin position="61"/>
        <end position="84"/>
    </location>
</feature>
<dbReference type="PANTHER" id="PTHR23527">
    <property type="entry name" value="BLL3282 PROTEIN"/>
    <property type="match status" value="1"/>
</dbReference>
<protein>
    <submittedName>
        <fullName evidence="7">MFS transporter</fullName>
    </submittedName>
</protein>
<evidence type="ECO:0000259" key="6">
    <source>
        <dbReference type="PROSITE" id="PS50850"/>
    </source>
</evidence>
<dbReference type="Proteomes" id="UP000292935">
    <property type="component" value="Unassembled WGS sequence"/>
</dbReference>
<dbReference type="EMBL" id="SDPO01000001">
    <property type="protein sequence ID" value="RXZ51366.1"/>
    <property type="molecule type" value="Genomic_DNA"/>
</dbReference>
<keyword evidence="4 5" id="KW-0472">Membrane</keyword>
<evidence type="ECO:0000313" key="7">
    <source>
        <dbReference type="EMBL" id="RXZ51366.1"/>
    </source>
</evidence>
<feature type="transmembrane region" description="Helical" evidence="5">
    <location>
        <begin position="124"/>
        <end position="144"/>
    </location>
</feature>
<feature type="transmembrane region" description="Helical" evidence="5">
    <location>
        <begin position="150"/>
        <end position="170"/>
    </location>
</feature>
<dbReference type="PANTHER" id="PTHR23527:SF1">
    <property type="entry name" value="BLL3282 PROTEIN"/>
    <property type="match status" value="1"/>
</dbReference>
<dbReference type="InterPro" id="IPR052952">
    <property type="entry name" value="MFS-Transporter"/>
</dbReference>
<evidence type="ECO:0000256" key="1">
    <source>
        <dbReference type="ARBA" id="ARBA00004651"/>
    </source>
</evidence>
<dbReference type="GO" id="GO:0022857">
    <property type="term" value="F:transmembrane transporter activity"/>
    <property type="evidence" value="ECO:0007669"/>
    <property type="project" value="InterPro"/>
</dbReference>
<feature type="transmembrane region" description="Helical" evidence="5">
    <location>
        <begin position="261"/>
        <end position="280"/>
    </location>
</feature>
<dbReference type="SUPFAM" id="SSF103473">
    <property type="entry name" value="MFS general substrate transporter"/>
    <property type="match status" value="1"/>
</dbReference>
<dbReference type="PROSITE" id="PS50850">
    <property type="entry name" value="MFS"/>
    <property type="match status" value="1"/>
</dbReference>
<comment type="subcellular location">
    <subcellularLocation>
        <location evidence="1">Cell membrane</location>
        <topology evidence="1">Multi-pass membrane protein</topology>
    </subcellularLocation>
</comment>
<reference evidence="7 8" key="1">
    <citation type="submission" date="2019-01" db="EMBL/GenBank/DDBJ databases">
        <authorList>
            <person name="Li J."/>
        </authorList>
    </citation>
    <scope>NUCLEOTIDE SEQUENCE [LARGE SCALE GENOMIC DNA]</scope>
    <source>
        <strain evidence="7 8">CCUG 35506</strain>
    </source>
</reference>
<accession>A0A4Q2JVX5</accession>
<keyword evidence="8" id="KW-1185">Reference proteome</keyword>
<feature type="transmembrane region" description="Helical" evidence="5">
    <location>
        <begin position="90"/>
        <end position="112"/>
    </location>
</feature>
<dbReference type="InterPro" id="IPR020846">
    <property type="entry name" value="MFS_dom"/>
</dbReference>
<evidence type="ECO:0000256" key="3">
    <source>
        <dbReference type="ARBA" id="ARBA00022989"/>
    </source>
</evidence>
<dbReference type="OrthoDB" id="5189108at2"/>
<feature type="domain" description="Major facilitator superfamily (MFS) profile" evidence="6">
    <location>
        <begin position="1"/>
        <end position="377"/>
    </location>
</feature>
<proteinExistence type="predicted"/>
<dbReference type="InterPro" id="IPR036259">
    <property type="entry name" value="MFS_trans_sf"/>
</dbReference>
<evidence type="ECO:0000313" key="8">
    <source>
        <dbReference type="Proteomes" id="UP000292935"/>
    </source>
</evidence>
<dbReference type="Gene3D" id="1.20.1250.20">
    <property type="entry name" value="MFS general substrate transporter like domains"/>
    <property type="match status" value="1"/>
</dbReference>
<feature type="transmembrane region" description="Helical" evidence="5">
    <location>
        <begin position="34"/>
        <end position="54"/>
    </location>
</feature>
<evidence type="ECO:0000256" key="2">
    <source>
        <dbReference type="ARBA" id="ARBA00022692"/>
    </source>
</evidence>
<keyword evidence="3 5" id="KW-1133">Transmembrane helix</keyword>
<dbReference type="GO" id="GO:0005886">
    <property type="term" value="C:plasma membrane"/>
    <property type="evidence" value="ECO:0007669"/>
    <property type="project" value="UniProtKB-SubCell"/>
</dbReference>
<gene>
    <name evidence="7" type="ORF">ESP57_05515</name>
</gene>